<dbReference type="PANTHER" id="PTHR12691:SF10">
    <property type="entry name" value="MEDIATOR OF RNA POLYMERASE II TRANSCRIPTION SUBUNIT 23"/>
    <property type="match status" value="1"/>
</dbReference>
<keyword evidence="3" id="KW-0805">Transcription regulation</keyword>
<reference evidence="6" key="1">
    <citation type="submission" date="2022-07" db="EMBL/GenBank/DDBJ databases">
        <title>Phylogenomic reconstructions and comparative analyses of Kickxellomycotina fungi.</title>
        <authorList>
            <person name="Reynolds N.K."/>
            <person name="Stajich J.E."/>
            <person name="Barry K."/>
            <person name="Grigoriev I.V."/>
            <person name="Crous P."/>
            <person name="Smith M.E."/>
        </authorList>
    </citation>
    <scope>NUCLEOTIDE SEQUENCE</scope>
    <source>
        <strain evidence="6">NRRL 1566</strain>
    </source>
</reference>
<evidence type="ECO:0000256" key="4">
    <source>
        <dbReference type="ARBA" id="ARBA00023163"/>
    </source>
</evidence>
<keyword evidence="7" id="KW-1185">Reference proteome</keyword>
<name>A0A9W8I6P6_9FUNG</name>
<sequence>MNPAYHGVPLTPHPSSLGAIRYSKPKDAWFECGMLSRNAAVVIARIETMRGLGDVPGLALDDCLDSLSPQPQLWAPAVLRYLPRAVRAYYARRAPQPCKRTAPAVVRQLVDARPEHAALLQQTGDAQTEAALTTFYAAGERQVLFLCVVWVLCEQQKTLAMAAVRRVLLHFLPSQMSAHTSALVDFIVASESERGLMEPSASTKQLLNDFMFRLQLVHHEHVVFALTRGEHDLRTDRMRLELTRYVLLESPQFSERLDEWHRLDFQGRYWADFTHWQKQQAYMARFPEHFEFEAAVEGPLDPPPALSLPVYYENAMVRLLPILEFALGRMIEAEDRGLLRDVLDRMGILYRLHQVPLTTLMNTLFVYFNAPTLHEATV</sequence>
<dbReference type="Pfam" id="PF11573">
    <property type="entry name" value="Med23"/>
    <property type="match status" value="1"/>
</dbReference>
<comment type="caution">
    <text evidence="6">The sequence shown here is derived from an EMBL/GenBank/DDBJ whole genome shotgun (WGS) entry which is preliminary data.</text>
</comment>
<proteinExistence type="inferred from homology"/>
<dbReference type="GO" id="GO:0005667">
    <property type="term" value="C:transcription regulator complex"/>
    <property type="evidence" value="ECO:0007669"/>
    <property type="project" value="TreeGrafter"/>
</dbReference>
<organism evidence="6 7">
    <name type="scientific">Coemansia brasiliensis</name>
    <dbReference type="NCBI Taxonomy" id="2650707"/>
    <lineage>
        <taxon>Eukaryota</taxon>
        <taxon>Fungi</taxon>
        <taxon>Fungi incertae sedis</taxon>
        <taxon>Zoopagomycota</taxon>
        <taxon>Kickxellomycotina</taxon>
        <taxon>Kickxellomycetes</taxon>
        <taxon>Kickxellales</taxon>
        <taxon>Kickxellaceae</taxon>
        <taxon>Coemansia</taxon>
    </lineage>
</organism>
<gene>
    <name evidence="6" type="ORF">IWW36_005968</name>
</gene>
<accession>A0A9W8I6P6</accession>
<evidence type="ECO:0000313" key="7">
    <source>
        <dbReference type="Proteomes" id="UP001139887"/>
    </source>
</evidence>
<comment type="subcellular location">
    <subcellularLocation>
        <location evidence="1">Nucleus</location>
    </subcellularLocation>
</comment>
<feature type="non-terminal residue" evidence="6">
    <location>
        <position position="378"/>
    </location>
</feature>
<dbReference type="EMBL" id="JANBUW010001844">
    <property type="protein sequence ID" value="KAJ2842275.1"/>
    <property type="molecule type" value="Genomic_DNA"/>
</dbReference>
<evidence type="ECO:0000256" key="2">
    <source>
        <dbReference type="ARBA" id="ARBA00010222"/>
    </source>
</evidence>
<protein>
    <submittedName>
        <fullName evidence="6">Uncharacterized protein</fullName>
    </submittedName>
</protein>
<evidence type="ECO:0000256" key="1">
    <source>
        <dbReference type="ARBA" id="ARBA00004123"/>
    </source>
</evidence>
<dbReference type="Proteomes" id="UP001139887">
    <property type="component" value="Unassembled WGS sequence"/>
</dbReference>
<evidence type="ECO:0000256" key="3">
    <source>
        <dbReference type="ARBA" id="ARBA00023015"/>
    </source>
</evidence>
<comment type="similarity">
    <text evidence="2">Belongs to the Mediator complex subunit 23 family.</text>
</comment>
<evidence type="ECO:0000256" key="5">
    <source>
        <dbReference type="ARBA" id="ARBA00023242"/>
    </source>
</evidence>
<dbReference type="GO" id="GO:0010628">
    <property type="term" value="P:positive regulation of gene expression"/>
    <property type="evidence" value="ECO:0007669"/>
    <property type="project" value="TreeGrafter"/>
</dbReference>
<dbReference type="AlphaFoldDB" id="A0A9W8I6P6"/>
<dbReference type="OrthoDB" id="9982951at2759"/>
<dbReference type="InterPro" id="IPR021629">
    <property type="entry name" value="Mediator_Med23"/>
</dbReference>
<dbReference type="GO" id="GO:0006357">
    <property type="term" value="P:regulation of transcription by RNA polymerase II"/>
    <property type="evidence" value="ECO:0007669"/>
    <property type="project" value="TreeGrafter"/>
</dbReference>
<keyword evidence="5" id="KW-0539">Nucleus</keyword>
<dbReference type="PANTHER" id="PTHR12691">
    <property type="entry name" value="MEDIATOR OF RNA POLYMERASE II TRANSCRIPTION SUBUNIT 23"/>
    <property type="match status" value="1"/>
</dbReference>
<evidence type="ECO:0000313" key="6">
    <source>
        <dbReference type="EMBL" id="KAJ2842275.1"/>
    </source>
</evidence>
<keyword evidence="4" id="KW-0804">Transcription</keyword>
<dbReference type="GO" id="GO:0016592">
    <property type="term" value="C:mediator complex"/>
    <property type="evidence" value="ECO:0007669"/>
    <property type="project" value="TreeGrafter"/>
</dbReference>